<feature type="compositionally biased region" description="Polar residues" evidence="1">
    <location>
        <begin position="1015"/>
        <end position="1025"/>
    </location>
</feature>
<dbReference type="SUPFAM" id="SSF55753">
    <property type="entry name" value="Actin depolymerizing proteins"/>
    <property type="match status" value="1"/>
</dbReference>
<feature type="compositionally biased region" description="Low complexity" evidence="1">
    <location>
        <begin position="1026"/>
        <end position="1056"/>
    </location>
</feature>
<dbReference type="InterPro" id="IPR002108">
    <property type="entry name" value="ADF-H"/>
</dbReference>
<dbReference type="GO" id="GO:0003779">
    <property type="term" value="F:actin binding"/>
    <property type="evidence" value="ECO:0007669"/>
    <property type="project" value="InterPro"/>
</dbReference>
<feature type="compositionally biased region" description="Basic and acidic residues" evidence="1">
    <location>
        <begin position="875"/>
        <end position="892"/>
    </location>
</feature>
<organism evidence="3 4">
    <name type="scientific">Neonectria ditissima</name>
    <dbReference type="NCBI Taxonomy" id="78410"/>
    <lineage>
        <taxon>Eukaryota</taxon>
        <taxon>Fungi</taxon>
        <taxon>Dikarya</taxon>
        <taxon>Ascomycota</taxon>
        <taxon>Pezizomycotina</taxon>
        <taxon>Sordariomycetes</taxon>
        <taxon>Hypocreomycetidae</taxon>
        <taxon>Hypocreales</taxon>
        <taxon>Nectriaceae</taxon>
        <taxon>Neonectria</taxon>
    </lineage>
</organism>
<dbReference type="AlphaFoldDB" id="A0A0P7B5S3"/>
<evidence type="ECO:0000256" key="1">
    <source>
        <dbReference type="SAM" id="MobiDB-lite"/>
    </source>
</evidence>
<feature type="compositionally biased region" description="Basic and acidic residues" evidence="1">
    <location>
        <begin position="927"/>
        <end position="948"/>
    </location>
</feature>
<dbReference type="Proteomes" id="UP000050424">
    <property type="component" value="Unassembled WGS sequence"/>
</dbReference>
<proteinExistence type="predicted"/>
<feature type="compositionally biased region" description="Polar residues" evidence="1">
    <location>
        <begin position="190"/>
        <end position="199"/>
    </location>
</feature>
<feature type="domain" description="ADF-H" evidence="2">
    <location>
        <begin position="10"/>
        <end position="122"/>
    </location>
</feature>
<name>A0A0P7B5S3_9HYPO</name>
<evidence type="ECO:0000313" key="3">
    <source>
        <dbReference type="EMBL" id="KPM35838.1"/>
    </source>
</evidence>
<feature type="region of interest" description="Disordered" evidence="1">
    <location>
        <begin position="766"/>
        <end position="806"/>
    </location>
</feature>
<feature type="compositionally biased region" description="Basic and acidic residues" evidence="1">
    <location>
        <begin position="660"/>
        <end position="669"/>
    </location>
</feature>
<feature type="compositionally biased region" description="Low complexity" evidence="1">
    <location>
        <begin position="336"/>
        <end position="347"/>
    </location>
</feature>
<feature type="region of interest" description="Disordered" evidence="1">
    <location>
        <begin position="966"/>
        <end position="1114"/>
    </location>
</feature>
<feature type="compositionally biased region" description="Low complexity" evidence="1">
    <location>
        <begin position="1097"/>
        <end position="1106"/>
    </location>
</feature>
<dbReference type="Pfam" id="PF00241">
    <property type="entry name" value="Cofilin_ADF"/>
    <property type="match status" value="1"/>
</dbReference>
<feature type="compositionally biased region" description="Polar residues" evidence="1">
    <location>
        <begin position="632"/>
        <end position="643"/>
    </location>
</feature>
<dbReference type="STRING" id="78410.A0A0P7B5S3"/>
<feature type="compositionally biased region" description="Low complexity" evidence="1">
    <location>
        <begin position="771"/>
        <end position="783"/>
    </location>
</feature>
<dbReference type="CDD" id="cd11282">
    <property type="entry name" value="ADF_coactosin_like"/>
    <property type="match status" value="1"/>
</dbReference>
<evidence type="ECO:0000313" key="4">
    <source>
        <dbReference type="Proteomes" id="UP000050424"/>
    </source>
</evidence>
<dbReference type="EMBL" id="LKCW01000230">
    <property type="protein sequence ID" value="KPM35838.1"/>
    <property type="molecule type" value="Genomic_DNA"/>
</dbReference>
<feature type="compositionally biased region" description="Basic and acidic residues" evidence="1">
    <location>
        <begin position="491"/>
        <end position="504"/>
    </location>
</feature>
<feature type="compositionally biased region" description="Polar residues" evidence="1">
    <location>
        <begin position="571"/>
        <end position="601"/>
    </location>
</feature>
<keyword evidence="4" id="KW-1185">Reference proteome</keyword>
<protein>
    <recommendedName>
        <fullName evidence="2">ADF-H domain-containing protein</fullName>
    </recommendedName>
</protein>
<feature type="compositionally biased region" description="Polar residues" evidence="1">
    <location>
        <begin position="459"/>
        <end position="470"/>
    </location>
</feature>
<feature type="compositionally biased region" description="Polar residues" evidence="1">
    <location>
        <begin position="788"/>
        <end position="806"/>
    </location>
</feature>
<accession>A0A0P7B5S3</accession>
<sequence length="1248" mass="134838">MSLNGLDDPKVQEAHEAAVAEPGGWFLLKYASRDEVELLGRGSGGIVEVRTKIAEYEDTSPLYGFLRYRRRNVLIKYLPEDCSRLIQARVAVHFNAVCERFSPYDTTFEITTAKELKDTKLSAACSLHAASGSNSSASSSIRRRRLVEIAEEEEEEQQQRASKRQSLEPDGDDSEPQTPKSDKDPASPTEPVTLNSELGSSPEERKFSASSTSEVPNFVGVDDEDPSGEAAPRMSSQSGRPDYSNYNPYSYGKPKVKLAPRPSLESGGRPRTAGSFRPVSQMPAGFKLFGKGSKKGKKDDGTTATEDELAESASAANTLSIPEEDGAAEPEGSRPTTSSGVSTTGTVLPAPPPPKAIISPEKARLMKAMKLREKRKKKNMAILPTDAPGPDIDSPTPSEETLGDKSVEDDELETQPSMSNLDSAIGLEASSSSTNTDQASELTQTDSHPASPVIPSSEPGHSTKASSLSESTDETVQDKNEDVPDDDELRGDDAPIQKPEKDDGIPSTTAESDPEPPAGFSNPEQIVKEESLAAKSTSTPNAQPAEDNLPTKPISETDSILAPPLCAPEASPNSKGPDTDQISDTLETNKTAHTNATTISGSKDDDETNSPKLAPALQIPKSKFSVQDLRSDAQSPSVPTINSPDERTAREESSAVPTEEADRKDEQRETTSTTAADNKPKRKFFVEPIRTDLADSHHHHHHHDGANISDDESLMDELQSATMQEARPMLVSKSPVTPVFPSPTKSGLSPSSVRTVSNPVRGTFLVPGDFSQSSARSASSGAAYLQKMAQQQASSNLAKKANMGSSISQRIKALEKLSATTGAEIAPPRVPSRERPSSTFFSVRKGRETSRSPSLADRTPSFTRPAVRTPPSRSGSRDESPETTLRPRRDRSASVASRLSMFEAPGEGQSPPTPRGRPESISVTAKIVRDPHTVKSYEPPKDPSEYNHLELSQSPLMVDHQKAAPVWTPTALDNPKETIQERRMSKESRASQDAKSRRSSLSVVKDFIKERRKSVTSITSDAIANSTSSRSPTRPPSTHQNSSSLTQRLSISSRRSSFNRDRESVLSPTATEGSGSGDETKSNSDKKKSRAGRFMRRLSSLSGSRSKISMPTGISPTVTEEDVLEPMRPATTGSPSIASFMGDVNVQFPDNLLWKRRNLCLDTQGYLVLSALPGQSGRAAQGTKRYHMSEFRQPCVPDVEIQELPNSVVLDFIDGSGLQVACEDRAGQTSVLHILQDAHRKYATSFGQ</sequence>
<feature type="region of interest" description="Disordered" evidence="1">
    <location>
        <begin position="733"/>
        <end position="754"/>
    </location>
</feature>
<feature type="compositionally biased region" description="Basic and acidic residues" evidence="1">
    <location>
        <begin position="644"/>
        <end position="653"/>
    </location>
</feature>
<feature type="compositionally biased region" description="Polar residues" evidence="1">
    <location>
        <begin position="743"/>
        <end position="754"/>
    </location>
</feature>
<feature type="compositionally biased region" description="Polar residues" evidence="1">
    <location>
        <begin position="429"/>
        <end position="448"/>
    </location>
</feature>
<feature type="compositionally biased region" description="Basic residues" evidence="1">
    <location>
        <begin position="1087"/>
        <end position="1096"/>
    </location>
</feature>
<feature type="compositionally biased region" description="Basic residues" evidence="1">
    <location>
        <begin position="365"/>
        <end position="379"/>
    </location>
</feature>
<feature type="compositionally biased region" description="Basic and acidic residues" evidence="1">
    <location>
        <begin position="974"/>
        <end position="996"/>
    </location>
</feature>
<reference evidence="3 4" key="1">
    <citation type="submission" date="2015-09" db="EMBL/GenBank/DDBJ databases">
        <title>Draft genome of a European isolate of the apple canker pathogen Neonectria ditissima.</title>
        <authorList>
            <person name="Gomez-Cortecero A."/>
            <person name="Harrison R.J."/>
            <person name="Armitage A.D."/>
        </authorList>
    </citation>
    <scope>NUCLEOTIDE SEQUENCE [LARGE SCALE GENOMIC DNA]</scope>
    <source>
        <strain evidence="3 4">R09/05</strain>
    </source>
</reference>
<comment type="caution">
    <text evidence="3">The sequence shown here is derived from an EMBL/GenBank/DDBJ whole genome shotgun (WGS) entry which is preliminary data.</text>
</comment>
<feature type="region of interest" description="Disordered" evidence="1">
    <location>
        <begin position="819"/>
        <end position="949"/>
    </location>
</feature>
<dbReference type="OrthoDB" id="74412at2759"/>
<dbReference type="Gene3D" id="3.40.20.10">
    <property type="entry name" value="Severin"/>
    <property type="match status" value="1"/>
</dbReference>
<gene>
    <name evidence="3" type="ORF">AK830_g10737</name>
</gene>
<feature type="region of interest" description="Disordered" evidence="1">
    <location>
        <begin position="151"/>
        <end position="712"/>
    </location>
</feature>
<evidence type="ECO:0000259" key="2">
    <source>
        <dbReference type="Pfam" id="PF00241"/>
    </source>
</evidence>
<dbReference type="InterPro" id="IPR029006">
    <property type="entry name" value="ADF-H/Gelsolin-like_dom_sf"/>
</dbReference>
<feature type="compositionally biased region" description="Polar residues" evidence="1">
    <location>
        <begin position="234"/>
        <end position="248"/>
    </location>
</feature>